<organism evidence="20 21">
    <name type="scientific">Salvia divinorum</name>
    <name type="common">Maria pastora</name>
    <name type="synonym">Diviner's sage</name>
    <dbReference type="NCBI Taxonomy" id="28513"/>
    <lineage>
        <taxon>Eukaryota</taxon>
        <taxon>Viridiplantae</taxon>
        <taxon>Streptophyta</taxon>
        <taxon>Embryophyta</taxon>
        <taxon>Tracheophyta</taxon>
        <taxon>Spermatophyta</taxon>
        <taxon>Magnoliopsida</taxon>
        <taxon>eudicotyledons</taxon>
        <taxon>Gunneridae</taxon>
        <taxon>Pentapetalae</taxon>
        <taxon>asterids</taxon>
        <taxon>lamiids</taxon>
        <taxon>Lamiales</taxon>
        <taxon>Lamiaceae</taxon>
        <taxon>Nepetoideae</taxon>
        <taxon>Mentheae</taxon>
        <taxon>Salviinae</taxon>
        <taxon>Salvia</taxon>
        <taxon>Salvia subgen. Calosphace</taxon>
    </lineage>
</organism>
<evidence type="ECO:0000256" key="15">
    <source>
        <dbReference type="ARBA" id="ARBA00052216"/>
    </source>
</evidence>
<evidence type="ECO:0000256" key="13">
    <source>
        <dbReference type="ARBA" id="ARBA00051691"/>
    </source>
</evidence>
<evidence type="ECO:0000256" key="1">
    <source>
        <dbReference type="ARBA" id="ARBA00001971"/>
    </source>
</evidence>
<dbReference type="GO" id="GO:0016712">
    <property type="term" value="F:oxidoreductase activity, acting on paired donors, with incorporation or reduction of molecular oxygen, reduced flavin or flavoprotein as one donor, and incorporation of one atom of oxygen"/>
    <property type="evidence" value="ECO:0007669"/>
    <property type="project" value="UniProtKB-ARBA"/>
</dbReference>
<protein>
    <recommendedName>
        <fullName evidence="16">Flavonoid-6-hydroxylase</fullName>
    </recommendedName>
</protein>
<evidence type="ECO:0000256" key="3">
    <source>
        <dbReference type="ARBA" id="ARBA00022617"/>
    </source>
</evidence>
<dbReference type="PRINTS" id="PR00385">
    <property type="entry name" value="P450"/>
</dbReference>
<evidence type="ECO:0000256" key="7">
    <source>
        <dbReference type="ARBA" id="ARBA00023002"/>
    </source>
</evidence>
<comment type="similarity">
    <text evidence="18">Belongs to the cytochrome P450 family.</text>
</comment>
<dbReference type="PRINTS" id="PR00463">
    <property type="entry name" value="EP450I"/>
</dbReference>
<comment type="caution">
    <text evidence="20">The sequence shown here is derived from an EMBL/GenBank/DDBJ whole genome shotgun (WGS) entry which is preliminary data.</text>
</comment>
<feature type="binding site" description="axial binding residue" evidence="17">
    <location>
        <position position="446"/>
    </location>
    <ligand>
        <name>heme</name>
        <dbReference type="ChEBI" id="CHEBI:30413"/>
    </ligand>
    <ligandPart>
        <name>Fe</name>
        <dbReference type="ChEBI" id="CHEBI:18248"/>
    </ligandPart>
</feature>
<dbReference type="SUPFAM" id="SSF48264">
    <property type="entry name" value="Cytochrome P450"/>
    <property type="match status" value="1"/>
</dbReference>
<evidence type="ECO:0000256" key="10">
    <source>
        <dbReference type="ARBA" id="ARBA00023136"/>
    </source>
</evidence>
<comment type="catalytic activity">
    <reaction evidence="12">
        <text>(2S)-sakuranetin + reduced [NADPH--hemoprotein reductase] + O2 = (2S)-7-methylcarthamidin + oxidized [NADPH--hemoprotein reductase] + H2O + H(+)</text>
        <dbReference type="Rhea" id="RHEA:73431"/>
        <dbReference type="Rhea" id="RHEA-COMP:11964"/>
        <dbReference type="Rhea" id="RHEA-COMP:11965"/>
        <dbReference type="ChEBI" id="CHEBI:15377"/>
        <dbReference type="ChEBI" id="CHEBI:15378"/>
        <dbReference type="ChEBI" id="CHEBI:15379"/>
        <dbReference type="ChEBI" id="CHEBI:28927"/>
        <dbReference type="ChEBI" id="CHEBI:57618"/>
        <dbReference type="ChEBI" id="CHEBI:58210"/>
        <dbReference type="ChEBI" id="CHEBI:192815"/>
    </reaction>
    <physiologicalReaction direction="left-to-right" evidence="12">
        <dbReference type="Rhea" id="RHEA:73432"/>
    </physiologicalReaction>
</comment>
<dbReference type="InterPro" id="IPR050651">
    <property type="entry name" value="Plant_Cytochrome_P450_Monoox"/>
</dbReference>
<gene>
    <name evidence="20" type="ORF">AAHA92_24043</name>
</gene>
<dbReference type="InterPro" id="IPR002401">
    <property type="entry name" value="Cyt_P450_E_grp-I"/>
</dbReference>
<name>A0ABD1G633_SALDI</name>
<evidence type="ECO:0000313" key="20">
    <source>
        <dbReference type="EMBL" id="KAL1539580.1"/>
    </source>
</evidence>
<comment type="catalytic activity">
    <reaction evidence="13">
        <text>genkwanin + reduced [NADPH--hemoprotein reductase] + O2 = scutellarein 7-methyl ether + oxidized [NADPH--hemoprotein reductase] + H2O</text>
        <dbReference type="Rhea" id="RHEA:73427"/>
        <dbReference type="Rhea" id="RHEA-COMP:11964"/>
        <dbReference type="Rhea" id="RHEA-COMP:11965"/>
        <dbReference type="ChEBI" id="CHEBI:15377"/>
        <dbReference type="ChEBI" id="CHEBI:15379"/>
        <dbReference type="ChEBI" id="CHEBI:57618"/>
        <dbReference type="ChEBI" id="CHEBI:58210"/>
        <dbReference type="ChEBI" id="CHEBI:192700"/>
        <dbReference type="ChEBI" id="CHEBI:192701"/>
    </reaction>
    <physiologicalReaction direction="left-to-right" evidence="13">
        <dbReference type="Rhea" id="RHEA:73428"/>
    </physiologicalReaction>
</comment>
<evidence type="ECO:0000256" key="14">
    <source>
        <dbReference type="ARBA" id="ARBA00052049"/>
    </source>
</evidence>
<dbReference type="Pfam" id="PF00067">
    <property type="entry name" value="p450"/>
    <property type="match status" value="1"/>
</dbReference>
<keyword evidence="9 18" id="KW-0503">Monooxygenase</keyword>
<keyword evidence="5 17" id="KW-0479">Metal-binding</keyword>
<evidence type="ECO:0000256" key="16">
    <source>
        <dbReference type="ARBA" id="ARBA00067499"/>
    </source>
</evidence>
<keyword evidence="7 18" id="KW-0560">Oxidoreductase</keyword>
<dbReference type="GO" id="GO:0016114">
    <property type="term" value="P:terpenoid biosynthetic process"/>
    <property type="evidence" value="ECO:0007669"/>
    <property type="project" value="UniProtKB-ARBA"/>
</dbReference>
<dbReference type="InterPro" id="IPR017972">
    <property type="entry name" value="Cyt_P450_CS"/>
</dbReference>
<evidence type="ECO:0000256" key="6">
    <source>
        <dbReference type="ARBA" id="ARBA00022989"/>
    </source>
</evidence>
<comment type="subcellular location">
    <subcellularLocation>
        <location evidence="2">Membrane</location>
        <topology evidence="2">Single-pass membrane protein</topology>
    </subcellularLocation>
</comment>
<evidence type="ECO:0000256" key="17">
    <source>
        <dbReference type="PIRSR" id="PIRSR602401-1"/>
    </source>
</evidence>
<comment type="catalytic activity">
    <reaction evidence="15">
        <text>apigenin 4',7-dimethyl ether + reduced [NADPH--hemoprotein reductase] + O2 = ladanein + oxidized [NADPH--hemoprotein reductase] + H2O + H(+)</text>
        <dbReference type="Rhea" id="RHEA:73435"/>
        <dbReference type="Rhea" id="RHEA-COMP:11964"/>
        <dbReference type="Rhea" id="RHEA-COMP:11965"/>
        <dbReference type="ChEBI" id="CHEBI:2769"/>
        <dbReference type="ChEBI" id="CHEBI:15377"/>
        <dbReference type="ChEBI" id="CHEBI:15378"/>
        <dbReference type="ChEBI" id="CHEBI:15379"/>
        <dbReference type="ChEBI" id="CHEBI:57618"/>
        <dbReference type="ChEBI" id="CHEBI:58210"/>
        <dbReference type="ChEBI" id="CHEBI:192702"/>
    </reaction>
    <physiologicalReaction direction="left-to-right" evidence="15">
        <dbReference type="Rhea" id="RHEA:73436"/>
    </physiologicalReaction>
</comment>
<keyword evidence="3 17" id="KW-0349">Heme</keyword>
<reference evidence="20 21" key="1">
    <citation type="submission" date="2024-06" db="EMBL/GenBank/DDBJ databases">
        <title>A chromosome level genome sequence of Diviner's sage (Salvia divinorum).</title>
        <authorList>
            <person name="Ford S.A."/>
            <person name="Ro D.-K."/>
            <person name="Ness R.W."/>
            <person name="Phillips M.A."/>
        </authorList>
    </citation>
    <scope>NUCLEOTIDE SEQUENCE [LARGE SCALE GENOMIC DNA]</scope>
    <source>
        <strain evidence="20">SAF-2024a</strain>
        <tissue evidence="20">Leaf</tissue>
    </source>
</reference>
<keyword evidence="4 19" id="KW-0812">Transmembrane</keyword>
<feature type="transmembrane region" description="Helical" evidence="19">
    <location>
        <begin position="6"/>
        <end position="24"/>
    </location>
</feature>
<dbReference type="AlphaFoldDB" id="A0ABD1G633"/>
<evidence type="ECO:0000256" key="9">
    <source>
        <dbReference type="ARBA" id="ARBA00023033"/>
    </source>
</evidence>
<keyword evidence="6 19" id="KW-1133">Transmembrane helix</keyword>
<dbReference type="InterPro" id="IPR001128">
    <property type="entry name" value="Cyt_P450"/>
</dbReference>
<dbReference type="PROSITE" id="PS00086">
    <property type="entry name" value="CYTOCHROME_P450"/>
    <property type="match status" value="1"/>
</dbReference>
<dbReference type="EMBL" id="JBEAFC010000009">
    <property type="protein sequence ID" value="KAL1539580.1"/>
    <property type="molecule type" value="Genomic_DNA"/>
</dbReference>
<dbReference type="FunFam" id="1.10.630.10:FF:000026">
    <property type="entry name" value="Cytochrome P450 82C4"/>
    <property type="match status" value="1"/>
</dbReference>
<comment type="catalytic activity">
    <reaction evidence="14">
        <text>(2S)-naringenin 4',7-dimethyl ether + reduced [NADPH--hemoprotein reductase] + O2 = (2S)-carthamidin-4',7-dimethyl ether + oxidized [NADPH--hemoprotein reductase] + H2O + H(+)</text>
        <dbReference type="Rhea" id="RHEA:73439"/>
        <dbReference type="Rhea" id="RHEA-COMP:11964"/>
        <dbReference type="Rhea" id="RHEA-COMP:11965"/>
        <dbReference type="ChEBI" id="CHEBI:15377"/>
        <dbReference type="ChEBI" id="CHEBI:15378"/>
        <dbReference type="ChEBI" id="CHEBI:15379"/>
        <dbReference type="ChEBI" id="CHEBI:57618"/>
        <dbReference type="ChEBI" id="CHEBI:58210"/>
        <dbReference type="ChEBI" id="CHEBI:192816"/>
        <dbReference type="ChEBI" id="CHEBI:192817"/>
    </reaction>
    <physiologicalReaction direction="left-to-right" evidence="14">
        <dbReference type="Rhea" id="RHEA:73440"/>
    </physiologicalReaction>
</comment>
<evidence type="ECO:0000256" key="5">
    <source>
        <dbReference type="ARBA" id="ARBA00022723"/>
    </source>
</evidence>
<evidence type="ECO:0000256" key="18">
    <source>
        <dbReference type="RuleBase" id="RU000461"/>
    </source>
</evidence>
<proteinExistence type="inferred from homology"/>
<evidence type="ECO:0000256" key="2">
    <source>
        <dbReference type="ARBA" id="ARBA00004167"/>
    </source>
</evidence>
<evidence type="ECO:0000256" key="19">
    <source>
        <dbReference type="SAM" id="Phobius"/>
    </source>
</evidence>
<dbReference type="GO" id="GO:0046872">
    <property type="term" value="F:metal ion binding"/>
    <property type="evidence" value="ECO:0007669"/>
    <property type="project" value="UniProtKB-KW"/>
</dbReference>
<evidence type="ECO:0000256" key="12">
    <source>
        <dbReference type="ARBA" id="ARBA00050930"/>
    </source>
</evidence>
<comment type="pathway">
    <text evidence="11">Flavonoid metabolism.</text>
</comment>
<evidence type="ECO:0000256" key="8">
    <source>
        <dbReference type="ARBA" id="ARBA00023004"/>
    </source>
</evidence>
<dbReference type="Proteomes" id="UP001567538">
    <property type="component" value="Unassembled WGS sequence"/>
</dbReference>
<keyword evidence="21" id="KW-1185">Reference proteome</keyword>
<dbReference type="PANTHER" id="PTHR47947:SF26">
    <property type="entry name" value="CYTOCHROME P450"/>
    <property type="match status" value="1"/>
</dbReference>
<dbReference type="InterPro" id="IPR036396">
    <property type="entry name" value="Cyt_P450_sf"/>
</dbReference>
<sequence>MELLLLPQWFVVVVIIISSFYSFYPTKYGKKHKLAPHAGGGWPLIGHLFLLRGPEPLHLTLSKMADKYGPIFTVQLGTRRGLVVNSREMAEECLKTNDVAFSNRQRTAAMGLMGYNFAMFGFSNYGAYWREMRKIAVLRLLSNRKVAALAGSREVQVRAMNQQCYSSMPTVDMKKVLGDLTLSMMVRTVAGDVEARMGAEERDRWRRSVRDFFKMMTVHTISDAVPCLGWIDKFGSMQRALNDTGNEFDSMLQGWLREHKDTMSEAREDDDFMSEMLDVADTVTQEFPHYDADTINKAMCLTMMVGGSETTAAVLTWAVTLLVNNRHCLKKAQEELDIHVGRERLVNESDLESLAYIRAVIKETTRLQPPIPVIPREAGEDCVVAGYHIPAGTRLFINNWKIQRDPRVWADPLEFRPERFLTSHKDIDFQGLHFELLPFGGGRRVCPAVSSARRFAELALASFVQGFDVDTPSGKPIDMVAGFGTTNMILAPLQVCLKPRMSPIHYA</sequence>
<evidence type="ECO:0000256" key="11">
    <source>
        <dbReference type="ARBA" id="ARBA00034479"/>
    </source>
</evidence>
<accession>A0ABD1G633</accession>
<evidence type="ECO:0000313" key="21">
    <source>
        <dbReference type="Proteomes" id="UP001567538"/>
    </source>
</evidence>
<keyword evidence="10 19" id="KW-0472">Membrane</keyword>
<comment type="cofactor">
    <cofactor evidence="1 17">
        <name>heme</name>
        <dbReference type="ChEBI" id="CHEBI:30413"/>
    </cofactor>
</comment>
<evidence type="ECO:0000256" key="4">
    <source>
        <dbReference type="ARBA" id="ARBA00022692"/>
    </source>
</evidence>
<dbReference type="Gene3D" id="1.10.630.10">
    <property type="entry name" value="Cytochrome P450"/>
    <property type="match status" value="1"/>
</dbReference>
<dbReference type="PANTHER" id="PTHR47947">
    <property type="entry name" value="CYTOCHROME P450 82C3-RELATED"/>
    <property type="match status" value="1"/>
</dbReference>
<dbReference type="GO" id="GO:0016020">
    <property type="term" value="C:membrane"/>
    <property type="evidence" value="ECO:0007669"/>
    <property type="project" value="UniProtKB-SubCell"/>
</dbReference>
<keyword evidence="8 17" id="KW-0408">Iron</keyword>